<evidence type="ECO:0008006" key="4">
    <source>
        <dbReference type="Google" id="ProtNLM"/>
    </source>
</evidence>
<dbReference type="GeneID" id="87884311"/>
<feature type="compositionally biased region" description="Low complexity" evidence="1">
    <location>
        <begin position="66"/>
        <end position="76"/>
    </location>
</feature>
<dbReference type="InterPro" id="IPR021833">
    <property type="entry name" value="DUF3425"/>
</dbReference>
<protein>
    <recommendedName>
        <fullName evidence="4">BZIP domain-containing protein</fullName>
    </recommendedName>
</protein>
<organism evidence="2 3">
    <name type="scientific">Chaetomium strumarium</name>
    <dbReference type="NCBI Taxonomy" id="1170767"/>
    <lineage>
        <taxon>Eukaryota</taxon>
        <taxon>Fungi</taxon>
        <taxon>Dikarya</taxon>
        <taxon>Ascomycota</taxon>
        <taxon>Pezizomycotina</taxon>
        <taxon>Sordariomycetes</taxon>
        <taxon>Sordariomycetidae</taxon>
        <taxon>Sordariales</taxon>
        <taxon>Chaetomiaceae</taxon>
        <taxon>Chaetomium</taxon>
    </lineage>
</organism>
<gene>
    <name evidence="2" type="ORF">B0T15DRAFT_417003</name>
</gene>
<keyword evidence="3" id="KW-1185">Reference proteome</keyword>
<dbReference type="RefSeq" id="XP_062721771.1">
    <property type="nucleotide sequence ID" value="XM_062865482.1"/>
</dbReference>
<name>A0AAJ0GTS1_9PEZI</name>
<feature type="region of interest" description="Disordered" evidence="1">
    <location>
        <begin position="1"/>
        <end position="93"/>
    </location>
</feature>
<proteinExistence type="predicted"/>
<dbReference type="EMBL" id="JAUDZG010000004">
    <property type="protein sequence ID" value="KAK3305991.1"/>
    <property type="molecule type" value="Genomic_DNA"/>
</dbReference>
<reference evidence="2" key="2">
    <citation type="submission" date="2023-06" db="EMBL/GenBank/DDBJ databases">
        <authorList>
            <consortium name="Lawrence Berkeley National Laboratory"/>
            <person name="Mondo S.J."/>
            <person name="Hensen N."/>
            <person name="Bonometti L."/>
            <person name="Westerberg I."/>
            <person name="Brannstrom I.O."/>
            <person name="Guillou S."/>
            <person name="Cros-Aarteil S."/>
            <person name="Calhoun S."/>
            <person name="Haridas S."/>
            <person name="Kuo A."/>
            <person name="Pangilinan J."/>
            <person name="Riley R."/>
            <person name="Labutti K."/>
            <person name="Andreopoulos B."/>
            <person name="Lipzen A."/>
            <person name="Chen C."/>
            <person name="Yanf M."/>
            <person name="Daum C."/>
            <person name="Ng V."/>
            <person name="Clum A."/>
            <person name="Steindorff A."/>
            <person name="Ohm R."/>
            <person name="Martin F."/>
            <person name="Silar P."/>
            <person name="Natvig D."/>
            <person name="Lalanne C."/>
            <person name="Gautier V."/>
            <person name="Ament-Velasquez S.L."/>
            <person name="Kruys A."/>
            <person name="Hutchinson M.I."/>
            <person name="Powell A.J."/>
            <person name="Barry K."/>
            <person name="Miller A.N."/>
            <person name="Grigoriev I.V."/>
            <person name="Debuchy R."/>
            <person name="Gladieux P."/>
            <person name="Thoren M.H."/>
            <person name="Johannesson H."/>
        </authorList>
    </citation>
    <scope>NUCLEOTIDE SEQUENCE</scope>
    <source>
        <strain evidence="2">CBS 333.67</strain>
    </source>
</reference>
<dbReference type="PANTHER" id="PTHR38116">
    <property type="entry name" value="CHROMOSOME 7, WHOLE GENOME SHOTGUN SEQUENCE"/>
    <property type="match status" value="1"/>
</dbReference>
<evidence type="ECO:0000313" key="3">
    <source>
        <dbReference type="Proteomes" id="UP001273166"/>
    </source>
</evidence>
<evidence type="ECO:0000313" key="2">
    <source>
        <dbReference type="EMBL" id="KAK3305991.1"/>
    </source>
</evidence>
<sequence length="366" mass="39719">MPTTRSTPADRPRTRQRVHKPPPALSVPDIDEDAAERKRVLNVLAQRRYRRRKREARLGARAPHEGSPQSQRSQSPGAPPQATSPQETYCQPDVPAALPFDLANAAQPLSLTLLSGAFSTPSTYTSSSASVPIPSIPLTTNNYYYAPTTTTTTTTTTTLGSPIPTTTITTTTAESESESESFADSYYLPVPPLTLLRALVRIATRLNAMPSALSLSAASPFTTGRGAPDPSQLPPAWRPTPTQLAVPHHPVLDLLPWPAVRDRMIGYLSLGLEENISNSSSSGNSGGNGNGSGSVTGSLLLDFIYDMEDGAEGIRVWGADPYDEANWEVGQAVFERWWFVFDKRVVEVSNRWRRRRGAEPLRIAGA</sequence>
<dbReference type="Proteomes" id="UP001273166">
    <property type="component" value="Unassembled WGS sequence"/>
</dbReference>
<dbReference type="PANTHER" id="PTHR38116:SF9">
    <property type="entry name" value="BZIP DOMAIN-CONTAINING PROTEIN"/>
    <property type="match status" value="1"/>
</dbReference>
<dbReference type="AlphaFoldDB" id="A0AAJ0GTS1"/>
<reference evidence="2" key="1">
    <citation type="journal article" date="2023" name="Mol. Phylogenet. Evol.">
        <title>Genome-scale phylogeny and comparative genomics of the fungal order Sordariales.</title>
        <authorList>
            <person name="Hensen N."/>
            <person name="Bonometti L."/>
            <person name="Westerberg I."/>
            <person name="Brannstrom I.O."/>
            <person name="Guillou S."/>
            <person name="Cros-Aarteil S."/>
            <person name="Calhoun S."/>
            <person name="Haridas S."/>
            <person name="Kuo A."/>
            <person name="Mondo S."/>
            <person name="Pangilinan J."/>
            <person name="Riley R."/>
            <person name="LaButti K."/>
            <person name="Andreopoulos B."/>
            <person name="Lipzen A."/>
            <person name="Chen C."/>
            <person name="Yan M."/>
            <person name="Daum C."/>
            <person name="Ng V."/>
            <person name="Clum A."/>
            <person name="Steindorff A."/>
            <person name="Ohm R.A."/>
            <person name="Martin F."/>
            <person name="Silar P."/>
            <person name="Natvig D.O."/>
            <person name="Lalanne C."/>
            <person name="Gautier V."/>
            <person name="Ament-Velasquez S.L."/>
            <person name="Kruys A."/>
            <person name="Hutchinson M.I."/>
            <person name="Powell A.J."/>
            <person name="Barry K."/>
            <person name="Miller A.N."/>
            <person name="Grigoriev I.V."/>
            <person name="Debuchy R."/>
            <person name="Gladieux P."/>
            <person name="Hiltunen Thoren M."/>
            <person name="Johannesson H."/>
        </authorList>
    </citation>
    <scope>NUCLEOTIDE SEQUENCE</scope>
    <source>
        <strain evidence="2">CBS 333.67</strain>
    </source>
</reference>
<comment type="caution">
    <text evidence="2">The sequence shown here is derived from an EMBL/GenBank/DDBJ whole genome shotgun (WGS) entry which is preliminary data.</text>
</comment>
<dbReference type="Pfam" id="PF11905">
    <property type="entry name" value="DUF3425"/>
    <property type="match status" value="1"/>
</dbReference>
<evidence type="ECO:0000256" key="1">
    <source>
        <dbReference type="SAM" id="MobiDB-lite"/>
    </source>
</evidence>
<accession>A0AAJ0GTS1</accession>